<dbReference type="OrthoDB" id="9794954at2"/>
<keyword evidence="8" id="KW-1185">Reference proteome</keyword>
<dbReference type="Gene3D" id="1.10.1060.10">
    <property type="entry name" value="Alpha-helical ferredoxin"/>
    <property type="match status" value="1"/>
</dbReference>
<dbReference type="InterPro" id="IPR009051">
    <property type="entry name" value="Helical_ferredxn"/>
</dbReference>
<dbReference type="RefSeq" id="WP_006964228.1">
    <property type="nucleotide sequence ID" value="NZ_APJX01000001.1"/>
</dbReference>
<protein>
    <submittedName>
        <fullName evidence="7">Cysteine-rich domain-containing protein</fullName>
    </submittedName>
</protein>
<dbReference type="GO" id="GO:0016491">
    <property type="term" value="F:oxidoreductase activity"/>
    <property type="evidence" value="ECO:0007669"/>
    <property type="project" value="UniProtKB-KW"/>
</dbReference>
<gene>
    <name evidence="7" type="ORF">Dpo_1c06270</name>
</gene>
<dbReference type="PANTHER" id="PTHR43255">
    <property type="entry name" value="IRON-SULFUR-BINDING OXIDOREDUCTASE FADF-RELATED-RELATED"/>
    <property type="match status" value="1"/>
</dbReference>
<comment type="caution">
    <text evidence="7">The sequence shown here is derived from an EMBL/GenBank/DDBJ whole genome shotgun (WGS) entry which is preliminary data.</text>
</comment>
<keyword evidence="1" id="KW-0004">4Fe-4S</keyword>
<proteinExistence type="predicted"/>
<reference evidence="7 8" key="1">
    <citation type="journal article" date="2013" name="Genome Announc.">
        <title>Draft Genome Sequence of Desulfotignum phosphitoxidans DSM 13687 Strain FiPS-3.</title>
        <authorList>
            <person name="Poehlein A."/>
            <person name="Daniel R."/>
            <person name="Simeonova D.D."/>
        </authorList>
    </citation>
    <scope>NUCLEOTIDE SEQUENCE [LARGE SCALE GENOMIC DNA]</scope>
    <source>
        <strain evidence="7 8">DSM 13687</strain>
    </source>
</reference>
<dbReference type="PANTHER" id="PTHR43255:SF1">
    <property type="entry name" value="IRON-SULFUR-BINDING OXIDOREDUCTASE FADF-RELATED"/>
    <property type="match status" value="1"/>
</dbReference>
<keyword evidence="4" id="KW-0408">Iron</keyword>
<dbReference type="GO" id="GO:0005886">
    <property type="term" value="C:plasma membrane"/>
    <property type="evidence" value="ECO:0007669"/>
    <property type="project" value="TreeGrafter"/>
</dbReference>
<dbReference type="InterPro" id="IPR051460">
    <property type="entry name" value="HdrC_iron-sulfur_subunit"/>
</dbReference>
<organism evidence="7 8">
    <name type="scientific">Desulfotignum phosphitoxidans DSM 13687</name>
    <dbReference type="NCBI Taxonomy" id="1286635"/>
    <lineage>
        <taxon>Bacteria</taxon>
        <taxon>Pseudomonadati</taxon>
        <taxon>Thermodesulfobacteriota</taxon>
        <taxon>Desulfobacteria</taxon>
        <taxon>Desulfobacterales</taxon>
        <taxon>Desulfobacteraceae</taxon>
        <taxon>Desulfotignum</taxon>
    </lineage>
</organism>
<sequence length="397" mass="44647">MAQTDYTITQILQMDACTGCSMCADVCPAALAAKNGRLSGVWRLNELRRIMQTRSGFWQKFFRRQAMPQEQLTTFGDTVFACTLCGRCQQVCPSGIQLKDLWVSLRQDLVHCRAYPKKVDMIAENLAESRNVFDEDNEERAEWVEDIPDAPAHGHIKDRADVVYFTGCVSAYFPMAQNIPMAVVNIFDAAKVDFTLLGGEEWCCGFPLLGAGLRDQAKELIDHNLEAVRAKGAQKVVFSCPSCYQMWHEHYPREFELYHITKFVNQLITSGQLAFNDLSLKVTYHDPCDLGRGSREYQAPRQIIRAIPGIELVEMTNNRENCLCCGGGGNLEMIDTGLSSQIAQAKIKEALQTGAQAIVTSCQQCVRTMTTYTRRNKIDIEIMDITQLLQKAIAQKE</sequence>
<evidence type="ECO:0000259" key="6">
    <source>
        <dbReference type="PROSITE" id="PS51379"/>
    </source>
</evidence>
<feature type="domain" description="4Fe-4S ferredoxin-type" evidence="6">
    <location>
        <begin position="8"/>
        <end position="36"/>
    </location>
</feature>
<name>S0G851_9BACT</name>
<keyword evidence="2" id="KW-0479">Metal-binding</keyword>
<feature type="domain" description="4Fe-4S ferredoxin-type" evidence="6">
    <location>
        <begin position="71"/>
        <end position="101"/>
    </location>
</feature>
<keyword evidence="5" id="KW-0411">Iron-sulfur</keyword>
<dbReference type="Proteomes" id="UP000014216">
    <property type="component" value="Unassembled WGS sequence"/>
</dbReference>
<accession>S0G851</accession>
<evidence type="ECO:0000256" key="3">
    <source>
        <dbReference type="ARBA" id="ARBA00023002"/>
    </source>
</evidence>
<dbReference type="GO" id="GO:0051539">
    <property type="term" value="F:4 iron, 4 sulfur cluster binding"/>
    <property type="evidence" value="ECO:0007669"/>
    <property type="project" value="UniProtKB-KW"/>
</dbReference>
<dbReference type="InterPro" id="IPR004017">
    <property type="entry name" value="Cys_rich_dom"/>
</dbReference>
<evidence type="ECO:0000256" key="1">
    <source>
        <dbReference type="ARBA" id="ARBA00022485"/>
    </source>
</evidence>
<dbReference type="EMBL" id="APJX01000001">
    <property type="protein sequence ID" value="EMS81486.1"/>
    <property type="molecule type" value="Genomic_DNA"/>
</dbReference>
<evidence type="ECO:0000313" key="7">
    <source>
        <dbReference type="EMBL" id="EMS81486.1"/>
    </source>
</evidence>
<dbReference type="AlphaFoldDB" id="S0G851"/>
<dbReference type="InterPro" id="IPR017900">
    <property type="entry name" value="4Fe4S_Fe_S_CS"/>
</dbReference>
<dbReference type="InterPro" id="IPR017896">
    <property type="entry name" value="4Fe4S_Fe-S-bd"/>
</dbReference>
<evidence type="ECO:0000313" key="8">
    <source>
        <dbReference type="Proteomes" id="UP000014216"/>
    </source>
</evidence>
<dbReference type="SUPFAM" id="SSF54862">
    <property type="entry name" value="4Fe-4S ferredoxins"/>
    <property type="match status" value="1"/>
</dbReference>
<dbReference type="GO" id="GO:0046872">
    <property type="term" value="F:metal ion binding"/>
    <property type="evidence" value="ECO:0007669"/>
    <property type="project" value="UniProtKB-KW"/>
</dbReference>
<dbReference type="PROSITE" id="PS00198">
    <property type="entry name" value="4FE4S_FER_1"/>
    <property type="match status" value="2"/>
</dbReference>
<keyword evidence="3" id="KW-0560">Oxidoreductase</keyword>
<dbReference type="PROSITE" id="PS51379">
    <property type="entry name" value="4FE4S_FER_2"/>
    <property type="match status" value="2"/>
</dbReference>
<dbReference type="Pfam" id="PF13183">
    <property type="entry name" value="Fer4_8"/>
    <property type="match status" value="1"/>
</dbReference>
<evidence type="ECO:0000256" key="4">
    <source>
        <dbReference type="ARBA" id="ARBA00023004"/>
    </source>
</evidence>
<evidence type="ECO:0000256" key="5">
    <source>
        <dbReference type="ARBA" id="ARBA00023014"/>
    </source>
</evidence>
<evidence type="ECO:0000256" key="2">
    <source>
        <dbReference type="ARBA" id="ARBA00022723"/>
    </source>
</evidence>
<dbReference type="PATRIC" id="fig|1286635.3.peg.652"/>
<dbReference type="Pfam" id="PF02754">
    <property type="entry name" value="CCG"/>
    <property type="match status" value="2"/>
</dbReference>